<keyword evidence="4" id="KW-0055">Arginine biosynthesis</keyword>
<keyword evidence="7" id="KW-1185">Reference proteome</keyword>
<dbReference type="NCBIfam" id="NF006439">
    <property type="entry name" value="PRK08737.1"/>
    <property type="match status" value="1"/>
</dbReference>
<dbReference type="Proteomes" id="UP001221686">
    <property type="component" value="Unassembled WGS sequence"/>
</dbReference>
<dbReference type="EMBL" id="JAQNDL010000004">
    <property type="protein sequence ID" value="MDC0723095.1"/>
    <property type="molecule type" value="Genomic_DNA"/>
</dbReference>
<accession>A0ABT5ECF1</accession>
<feature type="binding site" evidence="4">
    <location>
        <position position="106"/>
    </location>
    <ligand>
        <name>Co(2+)</name>
        <dbReference type="ChEBI" id="CHEBI:48828"/>
    </ligand>
</feature>
<dbReference type="InterPro" id="IPR011650">
    <property type="entry name" value="Peptidase_M20_dimer"/>
</dbReference>
<dbReference type="Gene3D" id="3.30.70.360">
    <property type="match status" value="1"/>
</dbReference>
<comment type="similarity">
    <text evidence="4">Belongs to the peptidase M20A family. N-acetylcitrulline deacetylase subfamily.</text>
</comment>
<name>A0ABT5ECF1_9BACT</name>
<comment type="catalytic activity">
    <reaction evidence="4">
        <text>N(2)-acetyl-L-citrulline + H2O = L-citrulline + acetate</text>
        <dbReference type="Rhea" id="RHEA:61092"/>
        <dbReference type="ChEBI" id="CHEBI:15377"/>
        <dbReference type="ChEBI" id="CHEBI:30089"/>
        <dbReference type="ChEBI" id="CHEBI:57743"/>
        <dbReference type="ChEBI" id="CHEBI:58765"/>
    </reaction>
</comment>
<dbReference type="RefSeq" id="WP_272091632.1">
    <property type="nucleotide sequence ID" value="NZ_JAQNDL010000004.1"/>
</dbReference>
<reference evidence="6 7" key="1">
    <citation type="submission" date="2022-11" db="EMBL/GenBank/DDBJ databases">
        <title>Minimal conservation of predation-associated metabolite biosynthetic gene clusters underscores biosynthetic potential of Myxococcota including descriptions for ten novel species: Archangium lansinium sp. nov., Myxococcus landrumus sp. nov., Nannocystis bai.</title>
        <authorList>
            <person name="Ahearne A."/>
            <person name="Stevens C."/>
            <person name="Dowd S."/>
        </authorList>
    </citation>
    <scope>NUCLEOTIDE SEQUENCE [LARGE SCALE GENOMIC DNA]</scope>
    <source>
        <strain evidence="6 7">BB15-2</strain>
    </source>
</reference>
<feature type="active site" description="Proton donor/acceptor" evidence="4">
    <location>
        <position position="133"/>
    </location>
</feature>
<evidence type="ECO:0000256" key="4">
    <source>
        <dbReference type="HAMAP-Rule" id="MF_02236"/>
    </source>
</evidence>
<dbReference type="Pfam" id="PF01546">
    <property type="entry name" value="Peptidase_M20"/>
    <property type="match status" value="1"/>
</dbReference>
<evidence type="ECO:0000313" key="7">
    <source>
        <dbReference type="Proteomes" id="UP001221686"/>
    </source>
</evidence>
<dbReference type="GO" id="GO:0008777">
    <property type="term" value="F:acetylornithine deacetylase activity"/>
    <property type="evidence" value="ECO:0007669"/>
    <property type="project" value="UniProtKB-EC"/>
</dbReference>
<evidence type="ECO:0000259" key="5">
    <source>
        <dbReference type="Pfam" id="PF07687"/>
    </source>
</evidence>
<dbReference type="PANTHER" id="PTHR43808:SF31">
    <property type="entry name" value="N-ACETYL-L-CITRULLINE DEACETYLASE"/>
    <property type="match status" value="1"/>
</dbReference>
<comment type="cofactor">
    <cofactor evidence="4">
        <name>Co(2+)</name>
        <dbReference type="ChEBI" id="CHEBI:48828"/>
    </cofactor>
    <text evidence="4">Binds 1 Co(2+) ion per subunit.</text>
</comment>
<evidence type="ECO:0000256" key="3">
    <source>
        <dbReference type="ARBA" id="ARBA00023285"/>
    </source>
</evidence>
<comment type="pathway">
    <text evidence="4">Amino-acid biosynthesis; L-arginine biosynthesis.</text>
</comment>
<proteinExistence type="inferred from homology"/>
<dbReference type="Gene3D" id="3.40.630.10">
    <property type="entry name" value="Zn peptidases"/>
    <property type="match status" value="1"/>
</dbReference>
<feature type="binding site" evidence="4">
    <location>
        <position position="174"/>
    </location>
    <ligand>
        <name>Co(2+)</name>
        <dbReference type="ChEBI" id="CHEBI:48828"/>
    </ligand>
</feature>
<evidence type="ECO:0000256" key="1">
    <source>
        <dbReference type="ARBA" id="ARBA00022723"/>
    </source>
</evidence>
<feature type="binding site" evidence="4">
    <location>
        <position position="75"/>
    </location>
    <ligand>
        <name>Co(2+)</name>
        <dbReference type="ChEBI" id="CHEBI:48828"/>
    </ligand>
</feature>
<evidence type="ECO:0000313" key="6">
    <source>
        <dbReference type="EMBL" id="MDC0723095.1"/>
    </source>
</evidence>
<comment type="function">
    <text evidence="4">Catalyzes the deacetylation of N-acetyl-L-citrulline to produce L-citrulline. This is a step in an alternative arginine biosynthesis pathway.</text>
</comment>
<dbReference type="Pfam" id="PF07687">
    <property type="entry name" value="M20_dimer"/>
    <property type="match status" value="1"/>
</dbReference>
<gene>
    <name evidence="4" type="primary">argE'</name>
    <name evidence="6" type="ORF">POL25_39780</name>
</gene>
<keyword evidence="4" id="KW-0028">Amino-acid biosynthesis</keyword>
<keyword evidence="2 4" id="KW-0378">Hydrolase</keyword>
<dbReference type="InterPro" id="IPR050072">
    <property type="entry name" value="Peptidase_M20A"/>
</dbReference>
<protein>
    <recommendedName>
        <fullName evidence="4">N-acetyl-L-citrulline deacetylase</fullName>
        <shortName evidence="4">ACDase</shortName>
        <shortName evidence="4">Acetylcitrulline deacetylase</shortName>
        <ecNumber evidence="4">3.5.1.-</ecNumber>
    </recommendedName>
</protein>
<keyword evidence="3 4" id="KW-0170">Cobalt</keyword>
<dbReference type="InterPro" id="IPR043697">
    <property type="entry name" value="ACDase_ArgE'-like"/>
</dbReference>
<dbReference type="EC" id="3.5.1.-" evidence="4"/>
<dbReference type="PANTHER" id="PTHR43808">
    <property type="entry name" value="ACETYLORNITHINE DEACETYLASE"/>
    <property type="match status" value="1"/>
</dbReference>
<dbReference type="SUPFAM" id="SSF53187">
    <property type="entry name" value="Zn-dependent exopeptidases"/>
    <property type="match status" value="1"/>
</dbReference>
<dbReference type="InterPro" id="IPR002933">
    <property type="entry name" value="Peptidase_M20"/>
</dbReference>
<evidence type="ECO:0000256" key="2">
    <source>
        <dbReference type="ARBA" id="ARBA00022801"/>
    </source>
</evidence>
<feature type="domain" description="Peptidase M20 dimerisation" evidence="5">
    <location>
        <begin position="183"/>
        <end position="286"/>
    </location>
</feature>
<comment type="caution">
    <text evidence="6">The sequence shown here is derived from an EMBL/GenBank/DDBJ whole genome shotgun (WGS) entry which is preliminary data.</text>
</comment>
<keyword evidence="1 4" id="KW-0479">Metal-binding</keyword>
<dbReference type="InterPro" id="IPR036264">
    <property type="entry name" value="Bact_exopeptidase_dim_dom"/>
</dbReference>
<organism evidence="6 7">
    <name type="scientific">Nannocystis bainbridge</name>
    <dbReference type="NCBI Taxonomy" id="2995303"/>
    <lineage>
        <taxon>Bacteria</taxon>
        <taxon>Pseudomonadati</taxon>
        <taxon>Myxococcota</taxon>
        <taxon>Polyangia</taxon>
        <taxon>Nannocystales</taxon>
        <taxon>Nannocystaceae</taxon>
        <taxon>Nannocystis</taxon>
    </lineage>
</organism>
<dbReference type="SUPFAM" id="SSF55031">
    <property type="entry name" value="Bacterial exopeptidase dimerisation domain"/>
    <property type="match status" value="1"/>
</dbReference>
<sequence>MTEATLRRTLEHLTRLVAFDTRNPPRAIAGDAGLFAYLRDMLQGSGLTCDTVDLGDGCVYLLAVRGAPQVLFNVHVDTVPADPGWTADPHRLRIEGDLAVGLGACDIKGAAACLLSVLEATTGPAAVLFSSDEEAGSSRCIREFLTRSDLSPRTSDMSSGTASHPTFRSVVVAEPTRCRAVLEHRGIGTATAVFSGIGGHASAARALRDSAVHEAVRWASLALARAGASETAGAAGSLRGLRLNLGAVEGGLKANMIASAATVRFGVRPPPELPPELALAELFALAPDPARVRFTPGFLAPPLPAGGPARLTAARQAASALAARLGLPPGDPVDFWTEAALFSAAGCDVLVYGPGSIEQAHTAGEYVPLADLVEAATRYRAILS</sequence>
<dbReference type="HAMAP" id="MF_02236">
    <property type="entry name" value="ACDase"/>
    <property type="match status" value="1"/>
</dbReference>